<dbReference type="AlphaFoldDB" id="W0EY10"/>
<organism evidence="2 3">
    <name type="scientific">Barnesiella viscericola DSM 18177</name>
    <dbReference type="NCBI Taxonomy" id="880074"/>
    <lineage>
        <taxon>Bacteria</taxon>
        <taxon>Pseudomonadati</taxon>
        <taxon>Bacteroidota</taxon>
        <taxon>Bacteroidia</taxon>
        <taxon>Bacteroidales</taxon>
        <taxon>Barnesiellaceae</taxon>
        <taxon>Barnesiella</taxon>
    </lineage>
</organism>
<keyword evidence="3" id="KW-1185">Reference proteome</keyword>
<dbReference type="EMBL" id="CP007034">
    <property type="protein sequence ID" value="AHF13986.1"/>
    <property type="molecule type" value="Genomic_DNA"/>
</dbReference>
<dbReference type="InterPro" id="IPR054731">
    <property type="entry name" value="HisKin-conflict"/>
</dbReference>
<evidence type="ECO:0000313" key="3">
    <source>
        <dbReference type="Proteomes" id="UP000018901"/>
    </source>
</evidence>
<gene>
    <name evidence="2" type="ORF">BARVI_12115</name>
</gene>
<dbReference type="GeneID" id="90530120"/>
<dbReference type="eggNOG" id="ENOG5033VHG">
    <property type="taxonomic scope" value="Bacteria"/>
</dbReference>
<dbReference type="HOGENOM" id="CLU_755958_0_0_10"/>
<evidence type="ECO:0000259" key="1">
    <source>
        <dbReference type="Pfam" id="PF22561"/>
    </source>
</evidence>
<accession>W0EY10</accession>
<dbReference type="Proteomes" id="UP000018901">
    <property type="component" value="Chromosome"/>
</dbReference>
<dbReference type="RefSeq" id="WP_025279434.1">
    <property type="nucleotide sequence ID" value="NZ_CP007034.1"/>
</dbReference>
<dbReference type="OrthoDB" id="1496241at2"/>
<feature type="domain" description="Histidine Kinase" evidence="1">
    <location>
        <begin position="62"/>
        <end position="344"/>
    </location>
</feature>
<dbReference type="STRING" id="880074.BARVI_12115"/>
<sequence length="347" mass="40571">MEKYDFIKFMLRSRNLSVNDKKRLILLATREIEKVEEESSGPEEVKKPLPLKDISKSEIVYSPKDTTMFLSLFNDPNGFKFLTHDFDPDSDMDYDKLLVQVRFKFKESVSKYRIPKSLYALMYTMIYGGKKDGKERKWKDCDGNEHVENYASPTWADWAHQNPGVHLLSNEKFSDIILKFRSSIRLVKPVLLDIIKRQEAKHPNLIIQSVGLEKADFYTYVWNLENGIKRILDDMVRYADKTPNVKITFERKYSDDFSSRIIRIIQVDSMSSSLDDVLKRFHGPDDAGAFHEIKKVFAGYCNWSVEAMWDGMPKRWNILTDSDVPEVEEICNPNILGFTHILTYFTK</sequence>
<proteinExistence type="predicted"/>
<dbReference type="Pfam" id="PF22561">
    <property type="entry name" value="HisKin-conflict"/>
    <property type="match status" value="1"/>
</dbReference>
<evidence type="ECO:0000313" key="2">
    <source>
        <dbReference type="EMBL" id="AHF13986.1"/>
    </source>
</evidence>
<protein>
    <recommendedName>
        <fullName evidence="1">Histidine Kinase domain-containing protein</fullName>
    </recommendedName>
</protein>
<reference evidence="2 3" key="1">
    <citation type="submission" date="2013-12" db="EMBL/GenBank/DDBJ databases">
        <authorList>
            <consortium name="DOE Joint Genome Institute"/>
            <person name="Eisen J."/>
            <person name="Huntemann M."/>
            <person name="Han J."/>
            <person name="Chen A."/>
            <person name="Kyrpides N."/>
            <person name="Mavromatis K."/>
            <person name="Markowitz V."/>
            <person name="Palaniappan K."/>
            <person name="Ivanova N."/>
            <person name="Schaumberg A."/>
            <person name="Pati A."/>
            <person name="Liolios K."/>
            <person name="Nordberg H.P."/>
            <person name="Cantor M.N."/>
            <person name="Hua S.X."/>
            <person name="Woyke T."/>
        </authorList>
    </citation>
    <scope>NUCLEOTIDE SEQUENCE [LARGE SCALE GENOMIC DNA]</scope>
    <source>
        <strain evidence="3">DSM 18177</strain>
    </source>
</reference>
<name>W0EY10_9BACT</name>
<dbReference type="KEGG" id="bvs:BARVI_12115"/>